<organism evidence="2">
    <name type="scientific">Anguilla anguilla</name>
    <name type="common">European freshwater eel</name>
    <name type="synonym">Muraena anguilla</name>
    <dbReference type="NCBI Taxonomy" id="7936"/>
    <lineage>
        <taxon>Eukaryota</taxon>
        <taxon>Metazoa</taxon>
        <taxon>Chordata</taxon>
        <taxon>Craniata</taxon>
        <taxon>Vertebrata</taxon>
        <taxon>Euteleostomi</taxon>
        <taxon>Actinopterygii</taxon>
        <taxon>Neopterygii</taxon>
        <taxon>Teleostei</taxon>
        <taxon>Anguilliformes</taxon>
        <taxon>Anguillidae</taxon>
        <taxon>Anguilla</taxon>
    </lineage>
</organism>
<protein>
    <submittedName>
        <fullName evidence="2">Uncharacterized protein</fullName>
    </submittedName>
</protein>
<name>A0A0E9UMY8_ANGAN</name>
<feature type="compositionally biased region" description="Polar residues" evidence="1">
    <location>
        <begin position="1"/>
        <end position="14"/>
    </location>
</feature>
<sequence length="37" mass="4020">MQSLPLGGQRSSPSAGRGSNHFQILRPSCQISYHCCD</sequence>
<dbReference type="EMBL" id="GBXM01041456">
    <property type="protein sequence ID" value="JAH67121.1"/>
    <property type="molecule type" value="Transcribed_RNA"/>
</dbReference>
<proteinExistence type="predicted"/>
<dbReference type="AlphaFoldDB" id="A0A0E9UMY8"/>
<feature type="region of interest" description="Disordered" evidence="1">
    <location>
        <begin position="1"/>
        <end position="21"/>
    </location>
</feature>
<evidence type="ECO:0000256" key="1">
    <source>
        <dbReference type="SAM" id="MobiDB-lite"/>
    </source>
</evidence>
<evidence type="ECO:0000313" key="2">
    <source>
        <dbReference type="EMBL" id="JAH67121.1"/>
    </source>
</evidence>
<accession>A0A0E9UMY8</accession>
<reference evidence="2" key="2">
    <citation type="journal article" date="2015" name="Fish Shellfish Immunol.">
        <title>Early steps in the European eel (Anguilla anguilla)-Vibrio vulnificus interaction in the gills: Role of the RtxA13 toxin.</title>
        <authorList>
            <person name="Callol A."/>
            <person name="Pajuelo D."/>
            <person name="Ebbesson L."/>
            <person name="Teles M."/>
            <person name="MacKenzie S."/>
            <person name="Amaro C."/>
        </authorList>
    </citation>
    <scope>NUCLEOTIDE SEQUENCE</scope>
</reference>
<reference evidence="2" key="1">
    <citation type="submission" date="2014-11" db="EMBL/GenBank/DDBJ databases">
        <authorList>
            <person name="Amaro Gonzalez C."/>
        </authorList>
    </citation>
    <scope>NUCLEOTIDE SEQUENCE</scope>
</reference>